<gene>
    <name evidence="10" type="ORF">SADUNF_Sadunf14G0032500</name>
</gene>
<keyword evidence="2 8" id="KW-0812">Transmembrane</keyword>
<evidence type="ECO:0000313" key="10">
    <source>
        <dbReference type="EMBL" id="KAF9668717.1"/>
    </source>
</evidence>
<evidence type="ECO:0000256" key="2">
    <source>
        <dbReference type="ARBA" id="ARBA00022692"/>
    </source>
</evidence>
<dbReference type="PROSITE" id="PS50297">
    <property type="entry name" value="ANK_REP_REGION"/>
    <property type="match status" value="1"/>
</dbReference>
<feature type="domain" description="PGG" evidence="9">
    <location>
        <begin position="37"/>
        <end position="129"/>
    </location>
</feature>
<dbReference type="Pfam" id="PF13962">
    <property type="entry name" value="PGG"/>
    <property type="match status" value="2"/>
</dbReference>
<protein>
    <recommendedName>
        <fullName evidence="9">PGG domain-containing protein</fullName>
    </recommendedName>
</protein>
<reference evidence="10 11" key="1">
    <citation type="submission" date="2020-10" db="EMBL/GenBank/DDBJ databases">
        <title>Plant Genome Project.</title>
        <authorList>
            <person name="Zhang R.-G."/>
        </authorList>
    </citation>
    <scope>NUCLEOTIDE SEQUENCE [LARGE SCALE GENOMIC DNA]</scope>
    <source>
        <strain evidence="10">FAFU-HL-1</strain>
        <tissue evidence="10">Leaf</tissue>
    </source>
</reference>
<dbReference type="InterPro" id="IPR002110">
    <property type="entry name" value="Ankyrin_rpt"/>
</dbReference>
<dbReference type="OrthoDB" id="681126at2759"/>
<dbReference type="Proteomes" id="UP000657918">
    <property type="component" value="Unassembled WGS sequence"/>
</dbReference>
<dbReference type="AlphaFoldDB" id="A0A835JCL3"/>
<dbReference type="InterPro" id="IPR026961">
    <property type="entry name" value="PGG_dom"/>
</dbReference>
<evidence type="ECO:0000256" key="3">
    <source>
        <dbReference type="ARBA" id="ARBA00022737"/>
    </source>
</evidence>
<feature type="domain" description="PGG" evidence="9">
    <location>
        <begin position="196"/>
        <end position="255"/>
    </location>
</feature>
<dbReference type="PANTHER" id="PTHR24186:SF37">
    <property type="entry name" value="PGG DOMAIN-CONTAINING PROTEIN"/>
    <property type="match status" value="1"/>
</dbReference>
<keyword evidence="4 8" id="KW-1133">Transmembrane helix</keyword>
<dbReference type="InterPro" id="IPR036770">
    <property type="entry name" value="Ankyrin_rpt-contain_sf"/>
</dbReference>
<sequence>MPSQNTETTSTSTISRMIDLLKCMILPISPHWRREINNEIRNVMLVAAALIATVTFQAGITPPGGVWQNDDDKGHRAGRAVFSDQKAFFHIFLTFNTIALTSSISVLLCLTFGCPYFLEILIATICMVVTYTSGIQCIAPDEPLSFRLLFVAAPAPAVIRMQSQNTETTSKISMMINPLKFIISPTSPPWKTETTGDIRNVMLVGAALIATVTFQAGITPPGGVWQDNKDGHKDGYAVYSEQEVPFQIFLICNTIDSILTLMDSRLFDAILSGDITAFRSLLAEDPLILARISLNSTENPLHLSLLAGQLEITRGVACQKPAYIRELNQDGFSPIHIAASDGHAELGKDGKAPLHFAAMKGRVDISNQVETVKVLIEEMKKLDLRKQHETIGLLIGQGPLLTE</sequence>
<dbReference type="PROSITE" id="PS50088">
    <property type="entry name" value="ANK_REPEAT"/>
    <property type="match status" value="1"/>
</dbReference>
<feature type="transmembrane region" description="Helical" evidence="8">
    <location>
        <begin position="116"/>
        <end position="135"/>
    </location>
</feature>
<evidence type="ECO:0000313" key="11">
    <source>
        <dbReference type="Proteomes" id="UP000657918"/>
    </source>
</evidence>
<evidence type="ECO:0000256" key="1">
    <source>
        <dbReference type="ARBA" id="ARBA00004141"/>
    </source>
</evidence>
<keyword evidence="11" id="KW-1185">Reference proteome</keyword>
<feature type="transmembrane region" description="Helical" evidence="8">
    <location>
        <begin position="87"/>
        <end position="109"/>
    </location>
</feature>
<proteinExistence type="predicted"/>
<feature type="transmembrane region" description="Helical" evidence="8">
    <location>
        <begin position="43"/>
        <end position="67"/>
    </location>
</feature>
<dbReference type="PANTHER" id="PTHR24186">
    <property type="entry name" value="PROTEIN PHOSPHATASE 1 REGULATORY SUBUNIT"/>
    <property type="match status" value="1"/>
</dbReference>
<evidence type="ECO:0000259" key="9">
    <source>
        <dbReference type="Pfam" id="PF13962"/>
    </source>
</evidence>
<dbReference type="Gene3D" id="1.25.40.20">
    <property type="entry name" value="Ankyrin repeat-containing domain"/>
    <property type="match status" value="1"/>
</dbReference>
<accession>A0A835JCL3</accession>
<dbReference type="SUPFAM" id="SSF48403">
    <property type="entry name" value="Ankyrin repeat"/>
    <property type="match status" value="1"/>
</dbReference>
<evidence type="ECO:0000256" key="8">
    <source>
        <dbReference type="SAM" id="Phobius"/>
    </source>
</evidence>
<dbReference type="GO" id="GO:0005886">
    <property type="term" value="C:plasma membrane"/>
    <property type="evidence" value="ECO:0007669"/>
    <property type="project" value="TreeGrafter"/>
</dbReference>
<organism evidence="10 11">
    <name type="scientific">Salix dunnii</name>
    <dbReference type="NCBI Taxonomy" id="1413687"/>
    <lineage>
        <taxon>Eukaryota</taxon>
        <taxon>Viridiplantae</taxon>
        <taxon>Streptophyta</taxon>
        <taxon>Embryophyta</taxon>
        <taxon>Tracheophyta</taxon>
        <taxon>Spermatophyta</taxon>
        <taxon>Magnoliopsida</taxon>
        <taxon>eudicotyledons</taxon>
        <taxon>Gunneridae</taxon>
        <taxon>Pentapetalae</taxon>
        <taxon>rosids</taxon>
        <taxon>fabids</taxon>
        <taxon>Malpighiales</taxon>
        <taxon>Salicaceae</taxon>
        <taxon>Saliceae</taxon>
        <taxon>Salix</taxon>
    </lineage>
</organism>
<evidence type="ECO:0000256" key="7">
    <source>
        <dbReference type="PROSITE-ProRule" id="PRU00023"/>
    </source>
</evidence>
<keyword evidence="3" id="KW-0677">Repeat</keyword>
<name>A0A835JCL3_9ROSI</name>
<feature type="repeat" description="ANK" evidence="7">
    <location>
        <begin position="349"/>
        <end position="387"/>
    </location>
</feature>
<comment type="caution">
    <text evidence="10">The sequence shown here is derived from an EMBL/GenBank/DDBJ whole genome shotgun (WGS) entry which is preliminary data.</text>
</comment>
<keyword evidence="6 8" id="KW-0472">Membrane</keyword>
<dbReference type="EMBL" id="JADGMS010000014">
    <property type="protein sequence ID" value="KAF9668717.1"/>
    <property type="molecule type" value="Genomic_DNA"/>
</dbReference>
<comment type="subcellular location">
    <subcellularLocation>
        <location evidence="1">Membrane</location>
        <topology evidence="1">Multi-pass membrane protein</topology>
    </subcellularLocation>
</comment>
<keyword evidence="5 7" id="KW-0040">ANK repeat</keyword>
<evidence type="ECO:0000256" key="6">
    <source>
        <dbReference type="ARBA" id="ARBA00023136"/>
    </source>
</evidence>
<evidence type="ECO:0000256" key="4">
    <source>
        <dbReference type="ARBA" id="ARBA00022989"/>
    </source>
</evidence>
<evidence type="ECO:0000256" key="5">
    <source>
        <dbReference type="ARBA" id="ARBA00023043"/>
    </source>
</evidence>